<evidence type="ECO:0000259" key="1">
    <source>
        <dbReference type="Pfam" id="PF20231"/>
    </source>
</evidence>
<comment type="caution">
    <text evidence="2">The sequence shown here is derived from an EMBL/GenBank/DDBJ whole genome shotgun (WGS) entry which is preliminary data.</text>
</comment>
<dbReference type="EMBL" id="JAAAID010004822">
    <property type="protein sequence ID" value="KAF9992100.1"/>
    <property type="molecule type" value="Genomic_DNA"/>
</dbReference>
<evidence type="ECO:0000313" key="3">
    <source>
        <dbReference type="Proteomes" id="UP000703661"/>
    </source>
</evidence>
<feature type="non-terminal residue" evidence="2">
    <location>
        <position position="1"/>
    </location>
</feature>
<dbReference type="Proteomes" id="UP000703661">
    <property type="component" value="Unassembled WGS sequence"/>
</dbReference>
<organism evidence="2 3">
    <name type="scientific">Entomortierella chlamydospora</name>
    <dbReference type="NCBI Taxonomy" id="101097"/>
    <lineage>
        <taxon>Eukaryota</taxon>
        <taxon>Fungi</taxon>
        <taxon>Fungi incertae sedis</taxon>
        <taxon>Mucoromycota</taxon>
        <taxon>Mortierellomycotina</taxon>
        <taxon>Mortierellomycetes</taxon>
        <taxon>Mortierellales</taxon>
        <taxon>Mortierellaceae</taxon>
        <taxon>Entomortierella</taxon>
    </lineage>
</organism>
<sequence>ACQVVSDPEEIKKAKASDTDTFNRSKILTSIVDKLVDRYFDNIDSLKVQFGVGSTNAALFLRDVTLFMELRDAIKFGDIGQIEEVL</sequence>
<dbReference type="Pfam" id="PF20231">
    <property type="entry name" value="DUF6589"/>
    <property type="match status" value="1"/>
</dbReference>
<feature type="domain" description="DUF6589" evidence="1">
    <location>
        <begin position="11"/>
        <end position="86"/>
    </location>
</feature>
<reference evidence="2" key="1">
    <citation type="journal article" date="2020" name="Fungal Divers.">
        <title>Resolving the Mortierellaceae phylogeny through synthesis of multi-gene phylogenetics and phylogenomics.</title>
        <authorList>
            <person name="Vandepol N."/>
            <person name="Liber J."/>
            <person name="Desiro A."/>
            <person name="Na H."/>
            <person name="Kennedy M."/>
            <person name="Barry K."/>
            <person name="Grigoriev I.V."/>
            <person name="Miller A.N."/>
            <person name="O'Donnell K."/>
            <person name="Stajich J.E."/>
            <person name="Bonito G."/>
        </authorList>
    </citation>
    <scope>NUCLEOTIDE SEQUENCE</scope>
    <source>
        <strain evidence="2">NRRL 2769</strain>
    </source>
</reference>
<dbReference type="AlphaFoldDB" id="A0A9P6MCN2"/>
<name>A0A9P6MCN2_9FUNG</name>
<proteinExistence type="predicted"/>
<gene>
    <name evidence="2" type="ORF">BGZ80_008714</name>
</gene>
<keyword evidence="3" id="KW-1185">Reference proteome</keyword>
<feature type="non-terminal residue" evidence="2">
    <location>
        <position position="86"/>
    </location>
</feature>
<dbReference type="InterPro" id="IPR046496">
    <property type="entry name" value="DUF6589"/>
</dbReference>
<evidence type="ECO:0000313" key="2">
    <source>
        <dbReference type="EMBL" id="KAF9992100.1"/>
    </source>
</evidence>
<protein>
    <recommendedName>
        <fullName evidence="1">DUF6589 domain-containing protein</fullName>
    </recommendedName>
</protein>
<accession>A0A9P6MCN2</accession>